<evidence type="ECO:0000256" key="2">
    <source>
        <dbReference type="ARBA" id="ARBA00022734"/>
    </source>
</evidence>
<evidence type="ECO:0000313" key="6">
    <source>
        <dbReference type="Proteomes" id="UP000694856"/>
    </source>
</evidence>
<dbReference type="Pfam" id="PF01419">
    <property type="entry name" value="Jacalin"/>
    <property type="match status" value="1"/>
</dbReference>
<evidence type="ECO:0000256" key="3">
    <source>
        <dbReference type="SAM" id="MobiDB-lite"/>
    </source>
</evidence>
<keyword evidence="6" id="KW-1185">Reference proteome</keyword>
<dbReference type="KEGG" id="cfr:102513769"/>
<dbReference type="InterPro" id="IPR052321">
    <property type="entry name" value="PolyBind_ProtTraffic"/>
</dbReference>
<accession>A0A8B6Y5T9</accession>
<protein>
    <submittedName>
        <fullName evidence="7">Zymogen granule protein 16 homolog B</fullName>
    </submittedName>
</protein>
<dbReference type="RefSeq" id="XP_006174129.3">
    <property type="nucleotide sequence ID" value="XM_006174067.3"/>
</dbReference>
<feature type="chain" id="PRO_5034988816" evidence="4">
    <location>
        <begin position="50"/>
        <end position="200"/>
    </location>
</feature>
<proteinExistence type="predicted"/>
<sequence length="200" mass="22280">MEGGPGTIRIPSARTRPQDPPGQGRLTPQLETMLLWLTLTLLWSSTCWADETFGPGGGTYFMISKNNEDELTGIRVFIGPVGLIKSIQVRYGSSWSEKYGIPGGKSYELLLQPSEHITRIFGRYRKFIQCLTMYTSRGNKTSFGKEIGKGFFAAASQNRKVLIGVYGQYRLYGLTSIGFLWDYPRGGMTSAQHKSVSSEE</sequence>
<reference evidence="7" key="1">
    <citation type="submission" date="2025-08" db="UniProtKB">
        <authorList>
            <consortium name="RefSeq"/>
        </authorList>
    </citation>
    <scope>IDENTIFICATION</scope>
    <source>
        <tissue evidence="7">Ear skin</tissue>
    </source>
</reference>
<dbReference type="PROSITE" id="PS51752">
    <property type="entry name" value="JACALIN_LECTIN"/>
    <property type="match status" value="1"/>
</dbReference>
<dbReference type="PANTHER" id="PTHR33589:SF1">
    <property type="entry name" value="ZYMOGEN GRANULE PROTEIN 16 HOMOLOG B"/>
    <property type="match status" value="1"/>
</dbReference>
<keyword evidence="1 4" id="KW-0732">Signal</keyword>
<evidence type="ECO:0000256" key="1">
    <source>
        <dbReference type="ARBA" id="ARBA00022729"/>
    </source>
</evidence>
<keyword evidence="2" id="KW-0430">Lectin</keyword>
<feature type="signal peptide" evidence="4">
    <location>
        <begin position="1"/>
        <end position="49"/>
    </location>
</feature>
<organism evidence="6 7">
    <name type="scientific">Camelus ferus</name>
    <name type="common">Wild bactrian camel</name>
    <name type="synonym">Camelus bactrianus ferus</name>
    <dbReference type="NCBI Taxonomy" id="419612"/>
    <lineage>
        <taxon>Eukaryota</taxon>
        <taxon>Metazoa</taxon>
        <taxon>Chordata</taxon>
        <taxon>Craniata</taxon>
        <taxon>Vertebrata</taxon>
        <taxon>Euteleostomi</taxon>
        <taxon>Mammalia</taxon>
        <taxon>Eutheria</taxon>
        <taxon>Laurasiatheria</taxon>
        <taxon>Artiodactyla</taxon>
        <taxon>Tylopoda</taxon>
        <taxon>Camelidae</taxon>
        <taxon>Camelus</taxon>
    </lineage>
</organism>
<dbReference type="Proteomes" id="UP000694856">
    <property type="component" value="Chromosome 18"/>
</dbReference>
<evidence type="ECO:0000256" key="4">
    <source>
        <dbReference type="SAM" id="SignalP"/>
    </source>
</evidence>
<name>A0A8B6Y5T9_CAMFR</name>
<evidence type="ECO:0000259" key="5">
    <source>
        <dbReference type="PROSITE" id="PS51752"/>
    </source>
</evidence>
<dbReference type="SMART" id="SM00915">
    <property type="entry name" value="Jacalin"/>
    <property type="match status" value="1"/>
</dbReference>
<gene>
    <name evidence="7" type="primary">LOC102513769</name>
</gene>
<dbReference type="SUPFAM" id="SSF51101">
    <property type="entry name" value="Mannose-binding lectins"/>
    <property type="match status" value="1"/>
</dbReference>
<dbReference type="PANTHER" id="PTHR33589">
    <property type="entry name" value="OS11G0524900 PROTEIN"/>
    <property type="match status" value="1"/>
</dbReference>
<dbReference type="Gene3D" id="2.100.10.30">
    <property type="entry name" value="Jacalin-like lectin domain"/>
    <property type="match status" value="1"/>
</dbReference>
<dbReference type="AlphaFoldDB" id="A0A8B6Y5T9"/>
<dbReference type="InterPro" id="IPR036404">
    <property type="entry name" value="Jacalin-like_lectin_dom_sf"/>
</dbReference>
<dbReference type="InterPro" id="IPR001229">
    <property type="entry name" value="Jacalin-like_lectin_dom"/>
</dbReference>
<feature type="domain" description="Jacalin-type lectin" evidence="5">
    <location>
        <begin position="47"/>
        <end position="183"/>
    </location>
</feature>
<feature type="region of interest" description="Disordered" evidence="3">
    <location>
        <begin position="1"/>
        <end position="25"/>
    </location>
</feature>
<dbReference type="GO" id="GO:0005615">
    <property type="term" value="C:extracellular space"/>
    <property type="evidence" value="ECO:0007669"/>
    <property type="project" value="TreeGrafter"/>
</dbReference>
<dbReference type="GO" id="GO:0030246">
    <property type="term" value="F:carbohydrate binding"/>
    <property type="evidence" value="ECO:0007669"/>
    <property type="project" value="UniProtKB-KW"/>
</dbReference>
<dbReference type="GeneID" id="102513769"/>
<evidence type="ECO:0000313" key="7">
    <source>
        <dbReference type="RefSeq" id="XP_006174129.3"/>
    </source>
</evidence>